<dbReference type="EMBL" id="JAGPXC010000007">
    <property type="protein sequence ID" value="KAH6648758.1"/>
    <property type="molecule type" value="Genomic_DNA"/>
</dbReference>
<sequence>MSTTSTISSSSSTVSHPEPHSFNPLSCHPPLSFNTAPVLEENEDELHQEQQQSGSDYDDPDSALDYYFNQDSRRRTYIYDQQSQWPLKDWQTVLPNPADPKEQDLKRHTLPRTNTSSSNSSQRRPQRDFETPLESFVKRGEWKRRGIVFGLDSDAEDEQTRHFEVNPFELVG</sequence>
<dbReference type="GeneID" id="70136759"/>
<proteinExistence type="predicted"/>
<dbReference type="AlphaFoldDB" id="A0A9P8ZV98"/>
<feature type="compositionally biased region" description="Low complexity" evidence="1">
    <location>
        <begin position="111"/>
        <end position="123"/>
    </location>
</feature>
<dbReference type="Proteomes" id="UP000758603">
    <property type="component" value="Unassembled WGS sequence"/>
</dbReference>
<gene>
    <name evidence="2" type="ORF">BKA67DRAFT_661708</name>
</gene>
<accession>A0A9P8ZV98</accession>
<dbReference type="OrthoDB" id="5226162at2759"/>
<evidence type="ECO:0000313" key="3">
    <source>
        <dbReference type="Proteomes" id="UP000758603"/>
    </source>
</evidence>
<dbReference type="RefSeq" id="XP_045955265.1">
    <property type="nucleotide sequence ID" value="XM_046107868.1"/>
</dbReference>
<evidence type="ECO:0000256" key="1">
    <source>
        <dbReference type="SAM" id="MobiDB-lite"/>
    </source>
</evidence>
<feature type="region of interest" description="Disordered" evidence="1">
    <location>
        <begin position="91"/>
        <end position="132"/>
    </location>
</feature>
<feature type="region of interest" description="Disordered" evidence="1">
    <location>
        <begin position="1"/>
        <end position="66"/>
    </location>
</feature>
<organism evidence="2 3">
    <name type="scientific">Truncatella angustata</name>
    <dbReference type="NCBI Taxonomy" id="152316"/>
    <lineage>
        <taxon>Eukaryota</taxon>
        <taxon>Fungi</taxon>
        <taxon>Dikarya</taxon>
        <taxon>Ascomycota</taxon>
        <taxon>Pezizomycotina</taxon>
        <taxon>Sordariomycetes</taxon>
        <taxon>Xylariomycetidae</taxon>
        <taxon>Amphisphaeriales</taxon>
        <taxon>Sporocadaceae</taxon>
        <taxon>Truncatella</taxon>
    </lineage>
</organism>
<reference evidence="2" key="1">
    <citation type="journal article" date="2021" name="Nat. Commun.">
        <title>Genetic determinants of endophytism in the Arabidopsis root mycobiome.</title>
        <authorList>
            <person name="Mesny F."/>
            <person name="Miyauchi S."/>
            <person name="Thiergart T."/>
            <person name="Pickel B."/>
            <person name="Atanasova L."/>
            <person name="Karlsson M."/>
            <person name="Huettel B."/>
            <person name="Barry K.W."/>
            <person name="Haridas S."/>
            <person name="Chen C."/>
            <person name="Bauer D."/>
            <person name="Andreopoulos W."/>
            <person name="Pangilinan J."/>
            <person name="LaButti K."/>
            <person name="Riley R."/>
            <person name="Lipzen A."/>
            <person name="Clum A."/>
            <person name="Drula E."/>
            <person name="Henrissat B."/>
            <person name="Kohler A."/>
            <person name="Grigoriev I.V."/>
            <person name="Martin F.M."/>
            <person name="Hacquard S."/>
        </authorList>
    </citation>
    <scope>NUCLEOTIDE SEQUENCE</scope>
    <source>
        <strain evidence="2">MPI-SDFR-AT-0073</strain>
    </source>
</reference>
<keyword evidence="3" id="KW-1185">Reference proteome</keyword>
<protein>
    <submittedName>
        <fullName evidence="2">Uncharacterized protein</fullName>
    </submittedName>
</protein>
<feature type="compositionally biased region" description="Low complexity" evidence="1">
    <location>
        <begin position="1"/>
        <end position="15"/>
    </location>
</feature>
<evidence type="ECO:0000313" key="2">
    <source>
        <dbReference type="EMBL" id="KAH6648758.1"/>
    </source>
</evidence>
<name>A0A9P8ZV98_9PEZI</name>
<comment type="caution">
    <text evidence="2">The sequence shown here is derived from an EMBL/GenBank/DDBJ whole genome shotgun (WGS) entry which is preliminary data.</text>
</comment>